<accession>A0A9D2D6W0</accession>
<dbReference type="AlphaFoldDB" id="A0A9D2D6W0"/>
<sequence>MICENIEFHNIAEINGGVLYRIPLSVCDALSVPTFDADGKFLYDYSGHRACARTTVGAELRFCADGDGFTLRIATEKSVDVTVFNGDFQCAAVRTVPGENTLAFERGDAVKGVGARSRNRFAASLWRVCLDGDGDITFRSLEAENVRPPRAEELPRLRLLAYGSSISQGCNSACQQLNYLSVCAQLLGADLANKSIAGGCFCEKEMSDYLLSEPYDALYLETGTNIADRPAAVIEERMGGLLRRACENAPGKPVFIVTPFPVFDEVSATAAPYRDNFARSRKVIEEVARSYKNAVLVEGRSLLDRDYYLCSDILHPSTFGQAMMGVNAAAILKKYLPVQK</sequence>
<dbReference type="SUPFAM" id="SSF52266">
    <property type="entry name" value="SGNH hydrolase"/>
    <property type="match status" value="1"/>
</dbReference>
<reference evidence="2" key="1">
    <citation type="journal article" date="2021" name="PeerJ">
        <title>Extensive microbial diversity within the chicken gut microbiome revealed by metagenomics and culture.</title>
        <authorList>
            <person name="Gilroy R."/>
            <person name="Ravi A."/>
            <person name="Getino M."/>
            <person name="Pursley I."/>
            <person name="Horton D.L."/>
            <person name="Alikhan N.F."/>
            <person name="Baker D."/>
            <person name="Gharbi K."/>
            <person name="Hall N."/>
            <person name="Watson M."/>
            <person name="Adriaenssens E.M."/>
            <person name="Foster-Nyarko E."/>
            <person name="Jarju S."/>
            <person name="Secka A."/>
            <person name="Antonio M."/>
            <person name="Oren A."/>
            <person name="Chaudhuri R.R."/>
            <person name="La Ragione R."/>
            <person name="Hildebrand F."/>
            <person name="Pallen M.J."/>
        </authorList>
    </citation>
    <scope>NUCLEOTIDE SEQUENCE</scope>
    <source>
        <strain evidence="2">CHK192-19661</strain>
    </source>
</reference>
<reference evidence="2" key="2">
    <citation type="submission" date="2021-04" db="EMBL/GenBank/DDBJ databases">
        <authorList>
            <person name="Gilroy R."/>
        </authorList>
    </citation>
    <scope>NUCLEOTIDE SEQUENCE</scope>
    <source>
        <strain evidence="2">CHK192-19661</strain>
    </source>
</reference>
<name>A0A9D2D6W0_9FIRM</name>
<evidence type="ECO:0000313" key="3">
    <source>
        <dbReference type="Proteomes" id="UP000824025"/>
    </source>
</evidence>
<dbReference type="Pfam" id="PF13472">
    <property type="entry name" value="Lipase_GDSL_2"/>
    <property type="match status" value="1"/>
</dbReference>
<protein>
    <recommendedName>
        <fullName evidence="1">SGNH hydrolase-type esterase domain-containing protein</fullName>
    </recommendedName>
</protein>
<dbReference type="InterPro" id="IPR013830">
    <property type="entry name" value="SGNH_hydro"/>
</dbReference>
<proteinExistence type="predicted"/>
<dbReference type="Proteomes" id="UP000824025">
    <property type="component" value="Unassembled WGS sequence"/>
</dbReference>
<organism evidence="2 3">
    <name type="scientific">Candidatus Borkfalkia avicola</name>
    <dbReference type="NCBI Taxonomy" id="2838503"/>
    <lineage>
        <taxon>Bacteria</taxon>
        <taxon>Bacillati</taxon>
        <taxon>Bacillota</taxon>
        <taxon>Clostridia</taxon>
        <taxon>Christensenellales</taxon>
        <taxon>Christensenellaceae</taxon>
        <taxon>Candidatus Borkfalkia</taxon>
    </lineage>
</organism>
<gene>
    <name evidence="2" type="ORF">H9726_04520</name>
</gene>
<dbReference type="EMBL" id="DXCF01000023">
    <property type="protein sequence ID" value="HIZ09736.1"/>
    <property type="molecule type" value="Genomic_DNA"/>
</dbReference>
<evidence type="ECO:0000313" key="2">
    <source>
        <dbReference type="EMBL" id="HIZ09736.1"/>
    </source>
</evidence>
<dbReference type="Gene3D" id="3.40.50.1110">
    <property type="entry name" value="SGNH hydrolase"/>
    <property type="match status" value="1"/>
</dbReference>
<evidence type="ECO:0000259" key="1">
    <source>
        <dbReference type="Pfam" id="PF13472"/>
    </source>
</evidence>
<dbReference type="InterPro" id="IPR036514">
    <property type="entry name" value="SGNH_hydro_sf"/>
</dbReference>
<feature type="domain" description="SGNH hydrolase-type esterase" evidence="1">
    <location>
        <begin position="161"/>
        <end position="322"/>
    </location>
</feature>
<comment type="caution">
    <text evidence="2">The sequence shown here is derived from an EMBL/GenBank/DDBJ whole genome shotgun (WGS) entry which is preliminary data.</text>
</comment>